<dbReference type="PANTHER" id="PTHR30212:SF4">
    <property type="entry name" value="MOSC DOMAIN-CONTAINING PROTEIN"/>
    <property type="match status" value="1"/>
</dbReference>
<dbReference type="Gene3D" id="2.40.33.20">
    <property type="entry name" value="PK beta-barrel domain-like"/>
    <property type="match status" value="1"/>
</dbReference>
<dbReference type="InterPro" id="IPR005302">
    <property type="entry name" value="MoCF_Sase_C"/>
</dbReference>
<organism evidence="2 3">
    <name type="scientific">Priestia koreensis</name>
    <dbReference type="NCBI Taxonomy" id="284581"/>
    <lineage>
        <taxon>Bacteria</taxon>
        <taxon>Bacillati</taxon>
        <taxon>Bacillota</taxon>
        <taxon>Bacilli</taxon>
        <taxon>Bacillales</taxon>
        <taxon>Bacillaceae</taxon>
        <taxon>Priestia</taxon>
    </lineage>
</organism>
<dbReference type="RefSeq" id="WP_053401099.1">
    <property type="nucleotide sequence ID" value="NZ_JAMAUM010000005.1"/>
</dbReference>
<dbReference type="STRING" id="284581.AMD01_09145"/>
<dbReference type="InterPro" id="IPR005163">
    <property type="entry name" value="Tri_helical_YiiM-like"/>
</dbReference>
<dbReference type="SUPFAM" id="SSF50800">
    <property type="entry name" value="PK beta-barrel domain-like"/>
    <property type="match status" value="1"/>
</dbReference>
<proteinExistence type="predicted"/>
<dbReference type="Pfam" id="PF03475">
    <property type="entry name" value="YiiM_3-alpha"/>
    <property type="match status" value="1"/>
</dbReference>
<feature type="domain" description="MOSC" evidence="1">
    <location>
        <begin position="31"/>
        <end position="164"/>
    </location>
</feature>
<dbReference type="PATRIC" id="fig|284581.3.peg.1897"/>
<dbReference type="GO" id="GO:0030170">
    <property type="term" value="F:pyridoxal phosphate binding"/>
    <property type="evidence" value="ECO:0007669"/>
    <property type="project" value="InterPro"/>
</dbReference>
<dbReference type="GO" id="GO:0003824">
    <property type="term" value="F:catalytic activity"/>
    <property type="evidence" value="ECO:0007669"/>
    <property type="project" value="InterPro"/>
</dbReference>
<dbReference type="PANTHER" id="PTHR30212">
    <property type="entry name" value="PROTEIN YIIM"/>
    <property type="match status" value="1"/>
</dbReference>
<dbReference type="Proteomes" id="UP000037558">
    <property type="component" value="Unassembled WGS sequence"/>
</dbReference>
<reference evidence="3" key="1">
    <citation type="submission" date="2015-08" db="EMBL/GenBank/DDBJ databases">
        <title>Fjat-14210 dsm16467.</title>
        <authorList>
            <person name="Liu B."/>
            <person name="Wang J."/>
            <person name="Zhu Y."/>
            <person name="Liu G."/>
            <person name="Chen Q."/>
            <person name="Chen Z."/>
            <person name="Lan J."/>
            <person name="Che J."/>
            <person name="Ge C."/>
            <person name="Shi H."/>
            <person name="Pan Z."/>
            <person name="Liu X."/>
        </authorList>
    </citation>
    <scope>NUCLEOTIDE SEQUENCE [LARGE SCALE GENOMIC DNA]</scope>
    <source>
        <strain evidence="3">DSM 16467</strain>
    </source>
</reference>
<protein>
    <recommendedName>
        <fullName evidence="1">MOSC domain-containing protein</fullName>
    </recommendedName>
</protein>
<name>A0A0M0L4P6_9BACI</name>
<dbReference type="Pfam" id="PF03473">
    <property type="entry name" value="MOSC"/>
    <property type="match status" value="1"/>
</dbReference>
<dbReference type="GO" id="GO:0030151">
    <property type="term" value="F:molybdenum ion binding"/>
    <property type="evidence" value="ECO:0007669"/>
    <property type="project" value="InterPro"/>
</dbReference>
<evidence type="ECO:0000313" key="2">
    <source>
        <dbReference type="EMBL" id="KOO46036.1"/>
    </source>
</evidence>
<dbReference type="InterPro" id="IPR011037">
    <property type="entry name" value="Pyrv_Knase-like_insert_dom_sf"/>
</dbReference>
<dbReference type="InterPro" id="IPR052353">
    <property type="entry name" value="Benzoxazolinone_Detox_Enz"/>
</dbReference>
<dbReference type="AlphaFoldDB" id="A0A0M0L4P6"/>
<evidence type="ECO:0000259" key="1">
    <source>
        <dbReference type="PROSITE" id="PS51340"/>
    </source>
</evidence>
<gene>
    <name evidence="2" type="ORF">AMD01_09145</name>
</gene>
<evidence type="ECO:0000313" key="3">
    <source>
        <dbReference type="Proteomes" id="UP000037558"/>
    </source>
</evidence>
<keyword evidence="3" id="KW-1185">Reference proteome</keyword>
<dbReference type="EMBL" id="LILC01000013">
    <property type="protein sequence ID" value="KOO46036.1"/>
    <property type="molecule type" value="Genomic_DNA"/>
</dbReference>
<sequence length="215" mass="23929">MTTYDVTSLNIGKIETLTYGTKTFESAIRKGAVTEPIFLSEIGLQGDEQAYKHHGGVEKALCLYPHEHYAHWRPILSNMVETALFGENITTVGLTEENTYIGDTFSYGEAIIQVTEPRNPCAKLAAKYDVSDLVLQVRDSGYTGFLFRVLKEGMVSPQDKLVLLKPDPHAVSVALVNDVKFFDKKNKEKLQKVLAVEGLAESLRATLEKQYQSAL</sequence>
<accession>A0A0M0L4P6</accession>
<dbReference type="PROSITE" id="PS51340">
    <property type="entry name" value="MOSC"/>
    <property type="match status" value="1"/>
</dbReference>
<dbReference type="OrthoDB" id="9786134at2"/>
<comment type="caution">
    <text evidence="2">The sequence shown here is derived from an EMBL/GenBank/DDBJ whole genome shotgun (WGS) entry which is preliminary data.</text>
</comment>